<name>A0A1G6ZGZ1_NIADE</name>
<dbReference type="RefSeq" id="WP_090392530.1">
    <property type="nucleotide sequence ID" value="NZ_FMZO01000018.1"/>
</dbReference>
<comment type="similarity">
    <text evidence="1">Belongs to the NAD(P)-dependent epimerase/dehydratase family.</text>
</comment>
<dbReference type="Pfam" id="PF01370">
    <property type="entry name" value="Epimerase"/>
    <property type="match status" value="1"/>
</dbReference>
<evidence type="ECO:0000259" key="2">
    <source>
        <dbReference type="Pfam" id="PF01370"/>
    </source>
</evidence>
<organism evidence="3 4">
    <name type="scientific">Niabella drilacis (strain DSM 25811 / CCM 8410 / CCUG 62505 / LMG 26954 / E90)</name>
    <dbReference type="NCBI Taxonomy" id="1285928"/>
    <lineage>
        <taxon>Bacteria</taxon>
        <taxon>Pseudomonadati</taxon>
        <taxon>Bacteroidota</taxon>
        <taxon>Chitinophagia</taxon>
        <taxon>Chitinophagales</taxon>
        <taxon>Chitinophagaceae</taxon>
        <taxon>Niabella</taxon>
    </lineage>
</organism>
<gene>
    <name evidence="3" type="ORF">SAMN04487894_11820</name>
</gene>
<dbReference type="OrthoDB" id="9803010at2"/>
<accession>A0A1G6ZGZ1</accession>
<proteinExistence type="inferred from homology"/>
<evidence type="ECO:0000256" key="1">
    <source>
        <dbReference type="ARBA" id="ARBA00007637"/>
    </source>
</evidence>
<evidence type="ECO:0000313" key="4">
    <source>
        <dbReference type="Proteomes" id="UP000198757"/>
    </source>
</evidence>
<dbReference type="EMBL" id="FMZO01000018">
    <property type="protein sequence ID" value="SDE01095.1"/>
    <property type="molecule type" value="Genomic_DNA"/>
</dbReference>
<keyword evidence="4" id="KW-1185">Reference proteome</keyword>
<dbReference type="InterPro" id="IPR001509">
    <property type="entry name" value="Epimerase_deHydtase"/>
</dbReference>
<dbReference type="Proteomes" id="UP000198757">
    <property type="component" value="Unassembled WGS sequence"/>
</dbReference>
<dbReference type="Gene3D" id="3.40.50.720">
    <property type="entry name" value="NAD(P)-binding Rossmann-like Domain"/>
    <property type="match status" value="1"/>
</dbReference>
<dbReference type="CDD" id="cd08946">
    <property type="entry name" value="SDR_e"/>
    <property type="match status" value="1"/>
</dbReference>
<feature type="domain" description="NAD-dependent epimerase/dehydratase" evidence="2">
    <location>
        <begin position="4"/>
        <end position="230"/>
    </location>
</feature>
<dbReference type="PANTHER" id="PTHR43000">
    <property type="entry name" value="DTDP-D-GLUCOSE 4,6-DEHYDRATASE-RELATED"/>
    <property type="match status" value="1"/>
</dbReference>
<reference evidence="4" key="1">
    <citation type="submission" date="2016-10" db="EMBL/GenBank/DDBJ databases">
        <authorList>
            <person name="Varghese N."/>
            <person name="Submissions S."/>
        </authorList>
    </citation>
    <scope>NUCLEOTIDE SEQUENCE [LARGE SCALE GENOMIC DNA]</scope>
    <source>
        <strain evidence="4">DSM 25811 / CCM 8410 / LMG 26954 / E90</strain>
    </source>
</reference>
<dbReference type="STRING" id="1285928.SAMN04487894_11820"/>
<dbReference type="InterPro" id="IPR036291">
    <property type="entry name" value="NAD(P)-bd_dom_sf"/>
</dbReference>
<protein>
    <submittedName>
        <fullName evidence="3">dTDP-6-deoxy-L-talose 4-dehydrogenase (NAD+)</fullName>
    </submittedName>
</protein>
<evidence type="ECO:0000313" key="3">
    <source>
        <dbReference type="EMBL" id="SDE01095.1"/>
    </source>
</evidence>
<sequence length="281" mass="31884">MRKVLVTGATGFIGQYVVRSLLKQDVDIIATSRHISRTGLFDHPRIRVQSFDLHQQNGERDLYAYFEQPDAVIHLAWEGLPNYKEAFHLEENLPAHKQFLSNLIKHGLGDLTVTGTCFEYGMQEGRLDETMPARPGNSYAIAKDLLRKELEKLQTEKPFCIKWTRLFYMYGAGQNSRSLLPQLDAALEAGAPVFNMSGGEQTRDFMPVTAVAEALVKVALQQEVTGIINISGNRPVTVKQFVLDHLRSKNQKIQLNLGFYPYPDFEPMHFWGDNSKLKSIK</sequence>
<dbReference type="SUPFAM" id="SSF51735">
    <property type="entry name" value="NAD(P)-binding Rossmann-fold domains"/>
    <property type="match status" value="1"/>
</dbReference>
<dbReference type="AlphaFoldDB" id="A0A1G6ZGZ1"/>